<gene>
    <name evidence="2" type="ORF">RHSIM_Rhsim12G0123400</name>
</gene>
<accession>A0A834G741</accession>
<evidence type="ECO:0000313" key="2">
    <source>
        <dbReference type="EMBL" id="KAF7124140.1"/>
    </source>
</evidence>
<feature type="domain" description="Myb/SANT-like" evidence="1">
    <location>
        <begin position="6"/>
        <end position="101"/>
    </location>
</feature>
<organism evidence="2 3">
    <name type="scientific">Rhododendron simsii</name>
    <name type="common">Sims's rhododendron</name>
    <dbReference type="NCBI Taxonomy" id="118357"/>
    <lineage>
        <taxon>Eukaryota</taxon>
        <taxon>Viridiplantae</taxon>
        <taxon>Streptophyta</taxon>
        <taxon>Embryophyta</taxon>
        <taxon>Tracheophyta</taxon>
        <taxon>Spermatophyta</taxon>
        <taxon>Magnoliopsida</taxon>
        <taxon>eudicotyledons</taxon>
        <taxon>Gunneridae</taxon>
        <taxon>Pentapetalae</taxon>
        <taxon>asterids</taxon>
        <taxon>Ericales</taxon>
        <taxon>Ericaceae</taxon>
        <taxon>Ericoideae</taxon>
        <taxon>Rhodoreae</taxon>
        <taxon>Rhododendron</taxon>
    </lineage>
</organism>
<proteinExistence type="predicted"/>
<name>A0A834G741_RHOSS</name>
<dbReference type="PANTHER" id="PTHR46250">
    <property type="entry name" value="MYB/SANT-LIKE DNA-BINDING DOMAIN PROTEIN-RELATED"/>
    <property type="match status" value="1"/>
</dbReference>
<comment type="caution">
    <text evidence="2">The sequence shown here is derived from an EMBL/GenBank/DDBJ whole genome shotgun (WGS) entry which is preliminary data.</text>
</comment>
<dbReference type="Proteomes" id="UP000626092">
    <property type="component" value="Unassembled WGS sequence"/>
</dbReference>
<protein>
    <recommendedName>
        <fullName evidence="1">Myb/SANT-like domain-containing protein</fullName>
    </recommendedName>
</protein>
<sequence length="136" mass="16254">MVRHNWVQAEEMLLISVLKSMVESRLWTTESGHFRLGYVRYLKCFMDSDFPDAGIEEWHIEAKIKKWRRTCFIIVNLLDRPGFEWDASQNMVVAKENVWAAFVQVYKQAREARDVQFPLFDDWRICFIPPPEEPVE</sequence>
<evidence type="ECO:0000259" key="1">
    <source>
        <dbReference type="Pfam" id="PF12776"/>
    </source>
</evidence>
<keyword evidence="3" id="KW-1185">Reference proteome</keyword>
<dbReference type="Pfam" id="PF12776">
    <property type="entry name" value="Myb_DNA-bind_3"/>
    <property type="match status" value="1"/>
</dbReference>
<dbReference type="InterPro" id="IPR024752">
    <property type="entry name" value="Myb/SANT-like_dom"/>
</dbReference>
<dbReference type="AlphaFoldDB" id="A0A834G741"/>
<evidence type="ECO:0000313" key="3">
    <source>
        <dbReference type="Proteomes" id="UP000626092"/>
    </source>
</evidence>
<reference evidence="2" key="1">
    <citation type="submission" date="2019-11" db="EMBL/GenBank/DDBJ databases">
        <authorList>
            <person name="Liu Y."/>
            <person name="Hou J."/>
            <person name="Li T.-Q."/>
            <person name="Guan C.-H."/>
            <person name="Wu X."/>
            <person name="Wu H.-Z."/>
            <person name="Ling F."/>
            <person name="Zhang R."/>
            <person name="Shi X.-G."/>
            <person name="Ren J.-P."/>
            <person name="Chen E.-F."/>
            <person name="Sun J.-M."/>
        </authorList>
    </citation>
    <scope>NUCLEOTIDE SEQUENCE</scope>
    <source>
        <strain evidence="2">Adult_tree_wgs_1</strain>
        <tissue evidence="2">Leaves</tissue>
    </source>
</reference>
<dbReference type="EMBL" id="WJXA01000012">
    <property type="protein sequence ID" value="KAF7124140.1"/>
    <property type="molecule type" value="Genomic_DNA"/>
</dbReference>